<reference evidence="1" key="2">
    <citation type="submission" date="2023-05" db="EMBL/GenBank/DDBJ databases">
        <authorList>
            <person name="Fouks B."/>
        </authorList>
    </citation>
    <scope>NUCLEOTIDE SEQUENCE</scope>
    <source>
        <strain evidence="1">Stay&amp;Tobe</strain>
        <tissue evidence="1">Testes</tissue>
    </source>
</reference>
<proteinExistence type="predicted"/>
<evidence type="ECO:0000313" key="1">
    <source>
        <dbReference type="EMBL" id="KAJ9574576.1"/>
    </source>
</evidence>
<feature type="non-terminal residue" evidence="1">
    <location>
        <position position="1"/>
    </location>
</feature>
<protein>
    <submittedName>
        <fullName evidence="1">Uncharacterized protein</fullName>
    </submittedName>
</protein>
<keyword evidence="2" id="KW-1185">Reference proteome</keyword>
<evidence type="ECO:0000313" key="2">
    <source>
        <dbReference type="Proteomes" id="UP001233999"/>
    </source>
</evidence>
<dbReference type="AlphaFoldDB" id="A0AAD7Z6B6"/>
<dbReference type="EMBL" id="JASPKZ010010276">
    <property type="protein sequence ID" value="KAJ9574576.1"/>
    <property type="molecule type" value="Genomic_DNA"/>
</dbReference>
<dbReference type="Proteomes" id="UP001233999">
    <property type="component" value="Unassembled WGS sequence"/>
</dbReference>
<organism evidence="1 2">
    <name type="scientific">Diploptera punctata</name>
    <name type="common">Pacific beetle cockroach</name>
    <dbReference type="NCBI Taxonomy" id="6984"/>
    <lineage>
        <taxon>Eukaryota</taxon>
        <taxon>Metazoa</taxon>
        <taxon>Ecdysozoa</taxon>
        <taxon>Arthropoda</taxon>
        <taxon>Hexapoda</taxon>
        <taxon>Insecta</taxon>
        <taxon>Pterygota</taxon>
        <taxon>Neoptera</taxon>
        <taxon>Polyneoptera</taxon>
        <taxon>Dictyoptera</taxon>
        <taxon>Blattodea</taxon>
        <taxon>Blaberoidea</taxon>
        <taxon>Blaberidae</taxon>
        <taxon>Diplopterinae</taxon>
        <taxon>Diploptera</taxon>
    </lineage>
</organism>
<feature type="non-terminal residue" evidence="1">
    <location>
        <position position="58"/>
    </location>
</feature>
<comment type="caution">
    <text evidence="1">The sequence shown here is derived from an EMBL/GenBank/DDBJ whole genome shotgun (WGS) entry which is preliminary data.</text>
</comment>
<accession>A0AAD7Z6B6</accession>
<reference evidence="1" key="1">
    <citation type="journal article" date="2023" name="IScience">
        <title>Live-bearing cockroach genome reveals convergent evolutionary mechanisms linked to viviparity in insects and beyond.</title>
        <authorList>
            <person name="Fouks B."/>
            <person name="Harrison M.C."/>
            <person name="Mikhailova A.A."/>
            <person name="Marchal E."/>
            <person name="English S."/>
            <person name="Carruthers M."/>
            <person name="Jennings E.C."/>
            <person name="Chiamaka E.L."/>
            <person name="Frigard R.A."/>
            <person name="Pippel M."/>
            <person name="Attardo G.M."/>
            <person name="Benoit J.B."/>
            <person name="Bornberg-Bauer E."/>
            <person name="Tobe S.S."/>
        </authorList>
    </citation>
    <scope>NUCLEOTIDE SEQUENCE</scope>
    <source>
        <strain evidence="1">Stay&amp;Tobe</strain>
    </source>
</reference>
<sequence>ERVVVYYWFTQRGNFYALQGPYSCMRYPEAPLKIRDKELNVSSIVSGWVLLGNEAFVV</sequence>
<gene>
    <name evidence="1" type="ORF">L9F63_008259</name>
</gene>
<name>A0AAD7Z6B6_DIPPU</name>